<dbReference type="EMBL" id="MU864958">
    <property type="protein sequence ID" value="KAK4463535.1"/>
    <property type="molecule type" value="Genomic_DNA"/>
</dbReference>
<dbReference type="AlphaFoldDB" id="A0AAV9HTX1"/>
<evidence type="ECO:0000256" key="1">
    <source>
        <dbReference type="SAM" id="SignalP"/>
    </source>
</evidence>
<proteinExistence type="predicted"/>
<organism evidence="2 3">
    <name type="scientific">Cladorrhinum samala</name>
    <dbReference type="NCBI Taxonomy" id="585594"/>
    <lineage>
        <taxon>Eukaryota</taxon>
        <taxon>Fungi</taxon>
        <taxon>Dikarya</taxon>
        <taxon>Ascomycota</taxon>
        <taxon>Pezizomycotina</taxon>
        <taxon>Sordariomycetes</taxon>
        <taxon>Sordariomycetidae</taxon>
        <taxon>Sordariales</taxon>
        <taxon>Podosporaceae</taxon>
        <taxon>Cladorrhinum</taxon>
    </lineage>
</organism>
<evidence type="ECO:0000313" key="3">
    <source>
        <dbReference type="Proteomes" id="UP001321749"/>
    </source>
</evidence>
<comment type="caution">
    <text evidence="2">The sequence shown here is derived from an EMBL/GenBank/DDBJ whole genome shotgun (WGS) entry which is preliminary data.</text>
</comment>
<reference evidence="2" key="2">
    <citation type="submission" date="2023-06" db="EMBL/GenBank/DDBJ databases">
        <authorList>
            <consortium name="Lawrence Berkeley National Laboratory"/>
            <person name="Mondo S.J."/>
            <person name="Hensen N."/>
            <person name="Bonometti L."/>
            <person name="Westerberg I."/>
            <person name="Brannstrom I.O."/>
            <person name="Guillou S."/>
            <person name="Cros-Aarteil S."/>
            <person name="Calhoun S."/>
            <person name="Haridas S."/>
            <person name="Kuo A."/>
            <person name="Pangilinan J."/>
            <person name="Riley R."/>
            <person name="Labutti K."/>
            <person name="Andreopoulos B."/>
            <person name="Lipzen A."/>
            <person name="Chen C."/>
            <person name="Yanf M."/>
            <person name="Daum C."/>
            <person name="Ng V."/>
            <person name="Clum A."/>
            <person name="Steindorff A."/>
            <person name="Ohm R."/>
            <person name="Martin F."/>
            <person name="Silar P."/>
            <person name="Natvig D."/>
            <person name="Lalanne C."/>
            <person name="Gautier V."/>
            <person name="Ament-Velasquez S.L."/>
            <person name="Kruys A."/>
            <person name="Hutchinson M.I."/>
            <person name="Powell A.J."/>
            <person name="Barry K."/>
            <person name="Miller A.N."/>
            <person name="Grigoriev I.V."/>
            <person name="Debuchy R."/>
            <person name="Gladieux P."/>
            <person name="Thoren M.H."/>
            <person name="Johannesson H."/>
        </authorList>
    </citation>
    <scope>NUCLEOTIDE SEQUENCE</scope>
    <source>
        <strain evidence="2">PSN324</strain>
    </source>
</reference>
<keyword evidence="1" id="KW-0732">Signal</keyword>
<dbReference type="Proteomes" id="UP001321749">
    <property type="component" value="Unassembled WGS sequence"/>
</dbReference>
<sequence>MRFLAATGLIDYLGGTALAACDASCPKYTIDQCATDASNACLNPGIPIVRARQSHLLRRAACDTCTVTECSADSKKCTPGGQPPPQFSPKKVNFACGKKDVSGQYFSTTSYTNCPTDPTKKCLVFKLSDPILNPLTSSNPGRFTLSDKCSGDTCVVPIDDVLGKYGKSLNDLCSGQPLYIGLHSGTEADTCWPVGDAIADGTNNWAMQYTLSFDCPTYPETCCCCPPPAPALPDKKCGGETAYASGEKTADLVTTGCTQSAWGYFQTYLAGPVNQYPTNTVLYTARMLVGRDKKDFGEAMVTKTTDKCFSVTLNPAAKIGFREAHVDISCSSPEVSLGRQCRAPGQYKFNAGCISAPGAYTSSDICLSDQCTGSYYFIIHATAYNVVSPDAGATYESCVSQECAAEAA</sequence>
<protein>
    <submittedName>
        <fullName evidence="2">Uncharacterized protein</fullName>
    </submittedName>
</protein>
<feature type="signal peptide" evidence="1">
    <location>
        <begin position="1"/>
        <end position="19"/>
    </location>
</feature>
<feature type="chain" id="PRO_5043575133" evidence="1">
    <location>
        <begin position="20"/>
        <end position="408"/>
    </location>
</feature>
<gene>
    <name evidence="2" type="ORF">QBC42DRAFT_285364</name>
</gene>
<keyword evidence="3" id="KW-1185">Reference proteome</keyword>
<name>A0AAV9HTX1_9PEZI</name>
<accession>A0AAV9HTX1</accession>
<reference evidence="2" key="1">
    <citation type="journal article" date="2023" name="Mol. Phylogenet. Evol.">
        <title>Genome-scale phylogeny and comparative genomics of the fungal order Sordariales.</title>
        <authorList>
            <person name="Hensen N."/>
            <person name="Bonometti L."/>
            <person name="Westerberg I."/>
            <person name="Brannstrom I.O."/>
            <person name="Guillou S."/>
            <person name="Cros-Aarteil S."/>
            <person name="Calhoun S."/>
            <person name="Haridas S."/>
            <person name="Kuo A."/>
            <person name="Mondo S."/>
            <person name="Pangilinan J."/>
            <person name="Riley R."/>
            <person name="LaButti K."/>
            <person name="Andreopoulos B."/>
            <person name="Lipzen A."/>
            <person name="Chen C."/>
            <person name="Yan M."/>
            <person name="Daum C."/>
            <person name="Ng V."/>
            <person name="Clum A."/>
            <person name="Steindorff A."/>
            <person name="Ohm R.A."/>
            <person name="Martin F."/>
            <person name="Silar P."/>
            <person name="Natvig D.O."/>
            <person name="Lalanne C."/>
            <person name="Gautier V."/>
            <person name="Ament-Velasquez S.L."/>
            <person name="Kruys A."/>
            <person name="Hutchinson M.I."/>
            <person name="Powell A.J."/>
            <person name="Barry K."/>
            <person name="Miller A.N."/>
            <person name="Grigoriev I.V."/>
            <person name="Debuchy R."/>
            <person name="Gladieux P."/>
            <person name="Hiltunen Thoren M."/>
            <person name="Johannesson H."/>
        </authorList>
    </citation>
    <scope>NUCLEOTIDE SEQUENCE</scope>
    <source>
        <strain evidence="2">PSN324</strain>
    </source>
</reference>
<evidence type="ECO:0000313" key="2">
    <source>
        <dbReference type="EMBL" id="KAK4463535.1"/>
    </source>
</evidence>